<dbReference type="EMBL" id="CP002390">
    <property type="protein sequence ID" value="EFE28853.2"/>
    <property type="molecule type" value="Genomic_DNA"/>
</dbReference>
<keyword evidence="1" id="KW-0812">Transmembrane</keyword>
<feature type="transmembrane region" description="Helical" evidence="1">
    <location>
        <begin position="55"/>
        <end position="74"/>
    </location>
</feature>
<proteinExistence type="predicted"/>
<keyword evidence="1" id="KW-0472">Membrane</keyword>
<dbReference type="OrthoDB" id="2049424at2"/>
<protein>
    <recommendedName>
        <fullName evidence="4">DUF3784 domain-containing protein</fullName>
    </recommendedName>
</protein>
<evidence type="ECO:0000313" key="2">
    <source>
        <dbReference type="EMBL" id="EFE28853.2"/>
    </source>
</evidence>
<dbReference type="eggNOG" id="ENOG503364R">
    <property type="taxonomic scope" value="Bacteria"/>
</dbReference>
<dbReference type="InterPro" id="IPR017259">
    <property type="entry name" value="UCP037672"/>
</dbReference>
<reference evidence="3" key="1">
    <citation type="submission" date="2010-12" db="EMBL/GenBank/DDBJ databases">
        <title>The genome sequence of Filifactor alocis strain ATCC 35896.</title>
        <authorList>
            <consortium name="The Broad Institute Genome Sequencing Platform"/>
            <person name="Ward D."/>
            <person name="Earl A."/>
            <person name="Feldgarden M."/>
            <person name="Young S.K."/>
            <person name="Gargeya S."/>
            <person name="Zeng Q."/>
            <person name="Alvarado L."/>
            <person name="Berlin A."/>
            <person name="Bochicchio J."/>
            <person name="Chapman S.B."/>
            <person name="Chen Z."/>
            <person name="Freedman E."/>
            <person name="Gellesch M."/>
            <person name="Goldberg J."/>
            <person name="Griggs A."/>
            <person name="Gujja S."/>
            <person name="Heilman E."/>
            <person name="Heiman D."/>
            <person name="Howarth C."/>
            <person name="Mehta T."/>
            <person name="Neiman D."/>
            <person name="Pearson M."/>
            <person name="Roberts A."/>
            <person name="Saif S."/>
            <person name="Shea T."/>
            <person name="Shenoy N."/>
            <person name="Sisk P."/>
            <person name="Stolte C."/>
            <person name="Sykes S."/>
            <person name="White J."/>
            <person name="Yandava C."/>
            <person name="Izard J."/>
            <person name="Blanton J.M."/>
            <person name="Baranova O.V."/>
            <person name="Tanner A.C."/>
            <person name="Dewhirst F.E."/>
            <person name="Haas B."/>
            <person name="Nusbaum C."/>
            <person name="Birren B."/>
        </authorList>
    </citation>
    <scope>NUCLEOTIDE SEQUENCE [LARGE SCALE GENOMIC DNA]</scope>
    <source>
        <strain evidence="3">ATCC 35896 / D40 B5</strain>
    </source>
</reference>
<accession>D6GQ00</accession>
<name>D6GQ00_FILAD</name>
<dbReference type="KEGG" id="faa:HMPREF0389_00775"/>
<evidence type="ECO:0008006" key="4">
    <source>
        <dbReference type="Google" id="ProtNLM"/>
    </source>
</evidence>
<dbReference type="Proteomes" id="UP000007468">
    <property type="component" value="Chromosome"/>
</dbReference>
<gene>
    <name evidence="2" type="ordered locus">HMPREF0389_00775</name>
</gene>
<dbReference type="HOGENOM" id="CLU_2193523_0_0_9"/>
<keyword evidence="1" id="KW-1133">Transmembrane helix</keyword>
<sequence>MTFEKIITFILAGIFAYISFCQFIEKGFLFNNAYIFASEEERKKLDRKKHYRQSAIVFCLLSTVFLIMGLSIVFQNKKMQLLEIPLIIGALIYAIISSIKIERDTKK</sequence>
<dbReference type="Pfam" id="PF12650">
    <property type="entry name" value="DUF3784"/>
    <property type="match status" value="1"/>
</dbReference>
<dbReference type="RefSeq" id="WP_014262770.1">
    <property type="nucleotide sequence ID" value="NC_016630.1"/>
</dbReference>
<dbReference type="AlphaFoldDB" id="D6GQ00"/>
<evidence type="ECO:0000256" key="1">
    <source>
        <dbReference type="SAM" id="Phobius"/>
    </source>
</evidence>
<feature type="transmembrane region" description="Helical" evidence="1">
    <location>
        <begin position="6"/>
        <end position="34"/>
    </location>
</feature>
<evidence type="ECO:0000313" key="3">
    <source>
        <dbReference type="Proteomes" id="UP000007468"/>
    </source>
</evidence>
<keyword evidence="3" id="KW-1185">Reference proteome</keyword>
<feature type="transmembrane region" description="Helical" evidence="1">
    <location>
        <begin position="80"/>
        <end position="99"/>
    </location>
</feature>
<organism evidence="2 3">
    <name type="scientific">Filifactor alocis (strain ATCC 35896 / CCUG 47790 / D40 B5)</name>
    <name type="common">Fusobacterium alocis</name>
    <dbReference type="NCBI Taxonomy" id="546269"/>
    <lineage>
        <taxon>Bacteria</taxon>
        <taxon>Bacillati</taxon>
        <taxon>Bacillota</taxon>
        <taxon>Clostridia</taxon>
        <taxon>Peptostreptococcales</taxon>
        <taxon>Filifactoraceae</taxon>
        <taxon>Filifactor</taxon>
    </lineage>
</organism>